<accession>A0A431TW66</accession>
<dbReference type="AlphaFoldDB" id="A0A431TW66"/>
<dbReference type="EMBL" id="RXOF01000018">
    <property type="protein sequence ID" value="RTQ45925.1"/>
    <property type="molecule type" value="Genomic_DNA"/>
</dbReference>
<evidence type="ECO:0000313" key="2">
    <source>
        <dbReference type="EMBL" id="RTQ45925.1"/>
    </source>
</evidence>
<keyword evidence="3" id="KW-1185">Reference proteome</keyword>
<feature type="signal peptide" evidence="1">
    <location>
        <begin position="1"/>
        <end position="18"/>
    </location>
</feature>
<dbReference type="Proteomes" id="UP000282184">
    <property type="component" value="Unassembled WGS sequence"/>
</dbReference>
<gene>
    <name evidence="2" type="ORF">EJV47_24150</name>
</gene>
<comment type="caution">
    <text evidence="2">The sequence shown here is derived from an EMBL/GenBank/DDBJ whole genome shotgun (WGS) entry which is preliminary data.</text>
</comment>
<proteinExistence type="predicted"/>
<evidence type="ECO:0000313" key="3">
    <source>
        <dbReference type="Proteomes" id="UP000282184"/>
    </source>
</evidence>
<reference evidence="2 3" key="1">
    <citation type="submission" date="2018-12" db="EMBL/GenBank/DDBJ databases">
        <title>Hymenobacter gummosus sp. nov., isolated from a spring.</title>
        <authorList>
            <person name="Nie L."/>
        </authorList>
    </citation>
    <scope>NUCLEOTIDE SEQUENCE [LARGE SCALE GENOMIC DNA]</scope>
    <source>
        <strain evidence="2 3">KCTC 52166</strain>
    </source>
</reference>
<evidence type="ECO:0000256" key="1">
    <source>
        <dbReference type="SAM" id="SignalP"/>
    </source>
</evidence>
<sequence length="209" mass="24309">MRLLPPLLFLALLLTAAAAPTPTPPRQLTSLLSADSLRFVLLAVDFPNRGYDYAHPDSVPVYQDSTFSGWTAERPRAAQLLRRLPAIKRRVSEEELERRDACGCRREFRKLVFFFPRSVFELRLLNLPGFVGTPRGYFELQDSIAFGQLKPLLNRRAYHREKFDSLLTRLDSAQLRLPYNRTLRNHAGNGAERDGRQYTLWKTSWYWLR</sequence>
<name>A0A431TW66_9BACT</name>
<organism evidence="2 3">
    <name type="scientific">Hymenobacter gummosus</name>
    <dbReference type="NCBI Taxonomy" id="1776032"/>
    <lineage>
        <taxon>Bacteria</taxon>
        <taxon>Pseudomonadati</taxon>
        <taxon>Bacteroidota</taxon>
        <taxon>Cytophagia</taxon>
        <taxon>Cytophagales</taxon>
        <taxon>Hymenobacteraceae</taxon>
        <taxon>Hymenobacter</taxon>
    </lineage>
</organism>
<keyword evidence="1" id="KW-0732">Signal</keyword>
<feature type="chain" id="PRO_5018966541" evidence="1">
    <location>
        <begin position="19"/>
        <end position="209"/>
    </location>
</feature>
<dbReference type="RefSeq" id="WP_126695781.1">
    <property type="nucleotide sequence ID" value="NZ_RXOF01000018.1"/>
</dbReference>
<protein>
    <submittedName>
        <fullName evidence="2">Uncharacterized protein</fullName>
    </submittedName>
</protein>